<organism evidence="2 3">
    <name type="scientific">Clostridium botulinum C/D str. DC5</name>
    <dbReference type="NCBI Taxonomy" id="1443128"/>
    <lineage>
        <taxon>Bacteria</taxon>
        <taxon>Bacillati</taxon>
        <taxon>Bacillota</taxon>
        <taxon>Clostridia</taxon>
        <taxon>Eubacteriales</taxon>
        <taxon>Clostridiaceae</taxon>
        <taxon>Clostridium</taxon>
    </lineage>
</organism>
<keyword evidence="1" id="KW-0812">Transmembrane</keyword>
<dbReference type="EMBL" id="JDRY01000021">
    <property type="protein sequence ID" value="KGN00445.1"/>
    <property type="molecule type" value="Genomic_DNA"/>
</dbReference>
<dbReference type="AlphaFoldDB" id="A0A0A0IG44"/>
<keyword evidence="1" id="KW-1133">Transmembrane helix</keyword>
<evidence type="ECO:0000313" key="2">
    <source>
        <dbReference type="EMBL" id="KGN00445.1"/>
    </source>
</evidence>
<accession>A0A0A0IG44</accession>
<dbReference type="Proteomes" id="UP000030014">
    <property type="component" value="Unassembled WGS sequence"/>
</dbReference>
<gene>
    <name evidence="2" type="ORF">Z955_03655</name>
</gene>
<evidence type="ECO:0000256" key="1">
    <source>
        <dbReference type="SAM" id="Phobius"/>
    </source>
</evidence>
<feature type="transmembrane region" description="Helical" evidence="1">
    <location>
        <begin position="15"/>
        <end position="35"/>
    </location>
</feature>
<reference evidence="2 3" key="1">
    <citation type="submission" date="2014-01" db="EMBL/GenBank/DDBJ databases">
        <title>Plasmidome dynamics in the species complex Clostridium novyi sensu lato converts strains of independent lineages into distinctly different pathogens.</title>
        <authorList>
            <person name="Skarin H."/>
            <person name="Segerman B."/>
        </authorList>
    </citation>
    <scope>NUCLEOTIDE SEQUENCE [LARGE SCALE GENOMIC DNA]</scope>
    <source>
        <strain evidence="2 3">DC5</strain>
    </source>
</reference>
<proteinExistence type="predicted"/>
<sequence>MYKYINSNQQPKEGYIDILNLGGFLIYFWGSYDYFGSTRMYISRILAVGEEQKITIPPDATNINLNVEFLFFPGIWIPLFSKNFEKNDERCYVTYGVTFIPLYAEVPCTSPGIISQVFSSGVFLPYSVCPNKYS</sequence>
<evidence type="ECO:0000313" key="3">
    <source>
        <dbReference type="Proteomes" id="UP000030014"/>
    </source>
</evidence>
<name>A0A0A0IG44_CLOBO</name>
<comment type="caution">
    <text evidence="2">The sequence shown here is derived from an EMBL/GenBank/DDBJ whole genome shotgun (WGS) entry which is preliminary data.</text>
</comment>
<protein>
    <submittedName>
        <fullName evidence="2">Uncharacterized protein</fullName>
    </submittedName>
</protein>
<dbReference type="RefSeq" id="WP_039257088.1">
    <property type="nucleotide sequence ID" value="NZ_JDRY01000021.1"/>
</dbReference>
<keyword evidence="1" id="KW-0472">Membrane</keyword>